<dbReference type="InterPro" id="IPR011333">
    <property type="entry name" value="SKP1/BTB/POZ_sf"/>
</dbReference>
<dbReference type="InterPro" id="IPR051481">
    <property type="entry name" value="BTB-POZ/Galectin-3-binding"/>
</dbReference>
<dbReference type="AlphaFoldDB" id="A0A834DKU5"/>
<dbReference type="SUPFAM" id="SSF54695">
    <property type="entry name" value="POZ domain"/>
    <property type="match status" value="1"/>
</dbReference>
<evidence type="ECO:0000259" key="1">
    <source>
        <dbReference type="PROSITE" id="PS50097"/>
    </source>
</evidence>
<dbReference type="PROSITE" id="PS50097">
    <property type="entry name" value="BTB"/>
    <property type="match status" value="1"/>
</dbReference>
<dbReference type="PANTHER" id="PTHR24410">
    <property type="entry name" value="HL07962P-RELATED"/>
    <property type="match status" value="1"/>
</dbReference>
<reference evidence="2 3" key="1">
    <citation type="journal article" date="2020" name="Nature">
        <title>Six reference-quality genomes reveal evolution of bat adaptations.</title>
        <authorList>
            <person name="Jebb D."/>
            <person name="Huang Z."/>
            <person name="Pippel M."/>
            <person name="Hughes G.M."/>
            <person name="Lavrichenko K."/>
            <person name="Devanna P."/>
            <person name="Winkler S."/>
            <person name="Jermiin L.S."/>
            <person name="Skirmuntt E.C."/>
            <person name="Katzourakis A."/>
            <person name="Burkitt-Gray L."/>
            <person name="Ray D.A."/>
            <person name="Sullivan K.A.M."/>
            <person name="Roscito J.G."/>
            <person name="Kirilenko B.M."/>
            <person name="Davalos L.M."/>
            <person name="Corthals A.P."/>
            <person name="Power M.L."/>
            <person name="Jones G."/>
            <person name="Ransome R.D."/>
            <person name="Dechmann D.K.N."/>
            <person name="Locatelli A.G."/>
            <person name="Puechmaille S.J."/>
            <person name="Fedrigo O."/>
            <person name="Jarvis E.D."/>
            <person name="Hiller M."/>
            <person name="Vernes S.C."/>
            <person name="Myers E.W."/>
            <person name="Teeling E.C."/>
        </authorList>
    </citation>
    <scope>NUCLEOTIDE SEQUENCE [LARGE SCALE GENOMIC DNA]</scope>
    <source>
        <strain evidence="2">Bat1K_MPI-CBG_1</strain>
    </source>
</reference>
<dbReference type="EMBL" id="JABVXQ010000012">
    <property type="protein sequence ID" value="KAF6084801.1"/>
    <property type="molecule type" value="Genomic_DNA"/>
</dbReference>
<evidence type="ECO:0000313" key="2">
    <source>
        <dbReference type="EMBL" id="KAF6084801.1"/>
    </source>
</evidence>
<dbReference type="Gene3D" id="1.25.40.420">
    <property type="match status" value="1"/>
</dbReference>
<sequence length="204" mass="23429">MTCLPALPLLPSPGASCLLPSEHEDFLTVAESLKKEFDSPETADLKFRIDGKYIHVHKAVLKIRCEHFRSMFQSYWNEDMKEVIEIDQFSYPVYRAFLQFLYTDTVDLPPEDAIGLLDLATSYCENRLKKLCQRIIKRGISVENAFSLFSAAVRYDAEDLEEFCFKFCINHLTEVTQTAAFWQMDGPLLKEFIAKASKCGAFKN</sequence>
<comment type="caution">
    <text evidence="2">The sequence shown here is derived from an EMBL/GenBank/DDBJ whole genome shotgun (WGS) entry which is preliminary data.</text>
</comment>
<organism evidence="2 3">
    <name type="scientific">Phyllostomus discolor</name>
    <name type="common">pale spear-nosed bat</name>
    <dbReference type="NCBI Taxonomy" id="89673"/>
    <lineage>
        <taxon>Eukaryota</taxon>
        <taxon>Metazoa</taxon>
        <taxon>Chordata</taxon>
        <taxon>Craniata</taxon>
        <taxon>Vertebrata</taxon>
        <taxon>Euteleostomi</taxon>
        <taxon>Mammalia</taxon>
        <taxon>Eutheria</taxon>
        <taxon>Laurasiatheria</taxon>
        <taxon>Chiroptera</taxon>
        <taxon>Yangochiroptera</taxon>
        <taxon>Phyllostomidae</taxon>
        <taxon>Phyllostominae</taxon>
        <taxon>Phyllostomus</taxon>
    </lineage>
</organism>
<gene>
    <name evidence="2" type="ORF">HJG60_016185</name>
</gene>
<evidence type="ECO:0000313" key="3">
    <source>
        <dbReference type="Proteomes" id="UP000664940"/>
    </source>
</evidence>
<dbReference type="PANTHER" id="PTHR24410:SF23">
    <property type="entry name" value="BTB DOMAIN-CONTAINING PROTEIN-RELATED"/>
    <property type="match status" value="1"/>
</dbReference>
<dbReference type="SMART" id="SM00225">
    <property type="entry name" value="BTB"/>
    <property type="match status" value="1"/>
</dbReference>
<dbReference type="InterPro" id="IPR000210">
    <property type="entry name" value="BTB/POZ_dom"/>
</dbReference>
<protein>
    <submittedName>
        <fullName evidence="2">RCC1 and BTB domain containing protein 1</fullName>
    </submittedName>
</protein>
<dbReference type="Proteomes" id="UP000664940">
    <property type="component" value="Unassembled WGS sequence"/>
</dbReference>
<dbReference type="Pfam" id="PF00651">
    <property type="entry name" value="BTB"/>
    <property type="match status" value="1"/>
</dbReference>
<name>A0A834DKU5_9CHIR</name>
<proteinExistence type="predicted"/>
<dbReference type="Gene3D" id="3.30.710.10">
    <property type="entry name" value="Potassium Channel Kv1.1, Chain A"/>
    <property type="match status" value="1"/>
</dbReference>
<feature type="domain" description="BTB" evidence="1">
    <location>
        <begin position="43"/>
        <end position="110"/>
    </location>
</feature>
<dbReference type="FunFam" id="3.30.710.10:FF:000034">
    <property type="entry name" value="RCC1 and BTB domain-containing protein 1 isoform X2"/>
    <property type="match status" value="1"/>
</dbReference>
<accession>A0A834DKU5</accession>